<evidence type="ECO:0000259" key="4">
    <source>
        <dbReference type="Pfam" id="PF00582"/>
    </source>
</evidence>
<reference evidence="6" key="1">
    <citation type="submission" date="2017-11" db="EMBL/GenBank/DDBJ databases">
        <authorList>
            <person name="Watanabe M."/>
            <person name="Kojima H."/>
        </authorList>
    </citation>
    <scope>NUCLEOTIDE SEQUENCE [LARGE SCALE GENOMIC DNA]</scope>
    <source>
        <strain evidence="6">Tokyo 01</strain>
    </source>
</reference>
<dbReference type="PANTHER" id="PTHR46268:SF27">
    <property type="entry name" value="UNIVERSAL STRESS PROTEIN RV2623"/>
    <property type="match status" value="1"/>
</dbReference>
<evidence type="ECO:0000256" key="1">
    <source>
        <dbReference type="ARBA" id="ARBA00008791"/>
    </source>
</evidence>
<dbReference type="GO" id="GO:0005524">
    <property type="term" value="F:ATP binding"/>
    <property type="evidence" value="ECO:0007669"/>
    <property type="project" value="UniProtKB-KW"/>
</dbReference>
<dbReference type="Proteomes" id="UP000288096">
    <property type="component" value="Unassembled WGS sequence"/>
</dbReference>
<accession>A0A401FXN8</accession>
<comment type="caution">
    <text evidence="5">The sequence shown here is derived from an EMBL/GenBank/DDBJ whole genome shotgun (WGS) entry which is preliminary data.</text>
</comment>
<dbReference type="Pfam" id="PF00582">
    <property type="entry name" value="Usp"/>
    <property type="match status" value="1"/>
</dbReference>
<name>A0A401FXN8_9BACT</name>
<gene>
    <name evidence="5" type="ORF">DENIS_2666</name>
</gene>
<dbReference type="OrthoDB" id="9808582at2"/>
<dbReference type="PRINTS" id="PR01438">
    <property type="entry name" value="UNVRSLSTRESS"/>
</dbReference>
<keyword evidence="6" id="KW-1185">Reference proteome</keyword>
<dbReference type="PANTHER" id="PTHR46268">
    <property type="entry name" value="STRESS RESPONSE PROTEIN NHAX"/>
    <property type="match status" value="1"/>
</dbReference>
<organism evidence="5 6">
    <name type="scientific">Desulfonema ishimotonii</name>
    <dbReference type="NCBI Taxonomy" id="45657"/>
    <lineage>
        <taxon>Bacteria</taxon>
        <taxon>Pseudomonadati</taxon>
        <taxon>Thermodesulfobacteriota</taxon>
        <taxon>Desulfobacteria</taxon>
        <taxon>Desulfobacterales</taxon>
        <taxon>Desulfococcaceae</taxon>
        <taxon>Desulfonema</taxon>
    </lineage>
</organism>
<dbReference type="InterPro" id="IPR014729">
    <property type="entry name" value="Rossmann-like_a/b/a_fold"/>
</dbReference>
<reference evidence="6" key="2">
    <citation type="submission" date="2019-01" db="EMBL/GenBank/DDBJ databases">
        <title>Genome sequence of Desulfonema ishimotonii strain Tokyo 01.</title>
        <authorList>
            <person name="Fukui M."/>
        </authorList>
    </citation>
    <scope>NUCLEOTIDE SEQUENCE [LARGE SCALE GENOMIC DNA]</scope>
    <source>
        <strain evidence="6">Tokyo 01</strain>
    </source>
</reference>
<evidence type="ECO:0000313" key="5">
    <source>
        <dbReference type="EMBL" id="GBC61704.1"/>
    </source>
</evidence>
<proteinExistence type="inferred from homology"/>
<feature type="domain" description="UspA" evidence="4">
    <location>
        <begin position="1"/>
        <end position="145"/>
    </location>
</feature>
<evidence type="ECO:0000313" key="6">
    <source>
        <dbReference type="Proteomes" id="UP000288096"/>
    </source>
</evidence>
<dbReference type="RefSeq" id="WP_124328965.1">
    <property type="nucleotide sequence ID" value="NZ_BEXT01000001.1"/>
</dbReference>
<sequence>MYKKILVPLDGSKRAEVILPHVENLALNYKAKVVFMRVVESTYFAPDFADSVDISGYTDEYKRRDREAETYLNGLRGEFREKGIEAGIVVAHGSVVQSILDAAEQEDTGLIAIASHGRTGLSRAFYGSVAAGVLNRADRPLLIIRSRRAD</sequence>
<dbReference type="Gene3D" id="3.40.50.620">
    <property type="entry name" value="HUPs"/>
    <property type="match status" value="1"/>
</dbReference>
<dbReference type="InterPro" id="IPR006016">
    <property type="entry name" value="UspA"/>
</dbReference>
<keyword evidence="3" id="KW-0067">ATP-binding</keyword>
<dbReference type="SUPFAM" id="SSF52402">
    <property type="entry name" value="Adenine nucleotide alpha hydrolases-like"/>
    <property type="match status" value="1"/>
</dbReference>
<protein>
    <submittedName>
        <fullName evidence="5">Universal stress protein</fullName>
    </submittedName>
</protein>
<evidence type="ECO:0000256" key="2">
    <source>
        <dbReference type="ARBA" id="ARBA00022741"/>
    </source>
</evidence>
<keyword evidence="2" id="KW-0547">Nucleotide-binding</keyword>
<dbReference type="EMBL" id="BEXT01000001">
    <property type="protein sequence ID" value="GBC61704.1"/>
    <property type="molecule type" value="Genomic_DNA"/>
</dbReference>
<comment type="similarity">
    <text evidence="1">Belongs to the universal stress protein A family.</text>
</comment>
<dbReference type="InterPro" id="IPR006015">
    <property type="entry name" value="Universal_stress_UspA"/>
</dbReference>
<dbReference type="CDD" id="cd00293">
    <property type="entry name" value="USP-like"/>
    <property type="match status" value="1"/>
</dbReference>
<dbReference type="AlphaFoldDB" id="A0A401FXN8"/>
<evidence type="ECO:0000256" key="3">
    <source>
        <dbReference type="ARBA" id="ARBA00022840"/>
    </source>
</evidence>